<dbReference type="Gene3D" id="3.80.10.10">
    <property type="entry name" value="Ribonuclease Inhibitor"/>
    <property type="match status" value="3"/>
</dbReference>
<keyword evidence="5" id="KW-0597">Phosphoprotein</keyword>
<comment type="subcellular location">
    <subcellularLocation>
        <location evidence="1">Cell membrane</location>
        <topology evidence="1">Single-pass membrane protein</topology>
    </subcellularLocation>
</comment>
<dbReference type="InterPro" id="IPR051809">
    <property type="entry name" value="Plant_receptor-like_S/T_kinase"/>
</dbReference>
<dbReference type="Pfam" id="PF13855">
    <property type="entry name" value="LRR_8"/>
    <property type="match status" value="1"/>
</dbReference>
<keyword evidence="15 20" id="KW-0472">Membrane</keyword>
<dbReference type="InterPro" id="IPR013210">
    <property type="entry name" value="LRR_N_plant-typ"/>
</dbReference>
<dbReference type="InterPro" id="IPR001245">
    <property type="entry name" value="Ser-Thr/Tyr_kinase_cat_dom"/>
</dbReference>
<keyword evidence="3" id="KW-1003">Cell membrane</keyword>
<dbReference type="Pfam" id="PF08263">
    <property type="entry name" value="LRRNT_2"/>
    <property type="match status" value="1"/>
</dbReference>
<dbReference type="EC" id="2.7.11.1" evidence="2"/>
<keyword evidence="9" id="KW-0732">Signal</keyword>
<evidence type="ECO:0000313" key="22">
    <source>
        <dbReference type="EMBL" id="WVZ74624.1"/>
    </source>
</evidence>
<evidence type="ECO:0000256" key="5">
    <source>
        <dbReference type="ARBA" id="ARBA00022553"/>
    </source>
</evidence>
<dbReference type="FunFam" id="1.10.510.10:FF:000358">
    <property type="entry name" value="Putative leucine-rich repeat receptor-like serine/threonine-protein kinase"/>
    <property type="match status" value="1"/>
</dbReference>
<dbReference type="InterPro" id="IPR001611">
    <property type="entry name" value="Leu-rich_rpt"/>
</dbReference>
<reference evidence="22 23" key="1">
    <citation type="submission" date="2024-02" db="EMBL/GenBank/DDBJ databases">
        <title>High-quality chromosome-scale genome assembly of Pensacola bahiagrass (Paspalum notatum Flugge var. saurae).</title>
        <authorList>
            <person name="Vega J.M."/>
            <person name="Podio M."/>
            <person name="Orjuela J."/>
            <person name="Siena L.A."/>
            <person name="Pessino S.C."/>
            <person name="Combes M.C."/>
            <person name="Mariac C."/>
            <person name="Albertini E."/>
            <person name="Pupilli F."/>
            <person name="Ortiz J.P.A."/>
            <person name="Leblanc O."/>
        </authorList>
    </citation>
    <scope>NUCLEOTIDE SEQUENCE [LARGE SCALE GENOMIC DNA]</scope>
    <source>
        <strain evidence="22">R1</strain>
        <tissue evidence="22">Leaf</tissue>
    </source>
</reference>
<dbReference type="Gene3D" id="1.10.510.10">
    <property type="entry name" value="Transferase(Phosphotransferase) domain 1"/>
    <property type="match status" value="1"/>
</dbReference>
<dbReference type="EMBL" id="CP144749">
    <property type="protein sequence ID" value="WVZ74624.1"/>
    <property type="molecule type" value="Genomic_DNA"/>
</dbReference>
<evidence type="ECO:0000256" key="11">
    <source>
        <dbReference type="ARBA" id="ARBA00022741"/>
    </source>
</evidence>
<keyword evidence="23" id="KW-1185">Reference proteome</keyword>
<evidence type="ECO:0000256" key="7">
    <source>
        <dbReference type="ARBA" id="ARBA00022679"/>
    </source>
</evidence>
<comment type="catalytic activity">
    <reaction evidence="19">
        <text>L-seryl-[protein] + ATP = O-phospho-L-seryl-[protein] + ADP + H(+)</text>
        <dbReference type="Rhea" id="RHEA:17989"/>
        <dbReference type="Rhea" id="RHEA-COMP:9863"/>
        <dbReference type="Rhea" id="RHEA-COMP:11604"/>
        <dbReference type="ChEBI" id="CHEBI:15378"/>
        <dbReference type="ChEBI" id="CHEBI:29999"/>
        <dbReference type="ChEBI" id="CHEBI:30616"/>
        <dbReference type="ChEBI" id="CHEBI:83421"/>
        <dbReference type="ChEBI" id="CHEBI:456216"/>
        <dbReference type="EC" id="2.7.11.1"/>
    </reaction>
</comment>
<keyword evidence="11" id="KW-0547">Nucleotide-binding</keyword>
<protein>
    <recommendedName>
        <fullName evidence="2">non-specific serine/threonine protein kinase</fullName>
        <ecNumber evidence="2">2.7.11.1</ecNumber>
    </recommendedName>
</protein>
<accession>A0AAQ3TIE3</accession>
<dbReference type="Pfam" id="PF07714">
    <property type="entry name" value="PK_Tyr_Ser-Thr"/>
    <property type="match status" value="1"/>
</dbReference>
<dbReference type="Pfam" id="PF23598">
    <property type="entry name" value="LRR_14"/>
    <property type="match status" value="1"/>
</dbReference>
<keyword evidence="16" id="KW-0675">Receptor</keyword>
<dbReference type="PANTHER" id="PTHR27008:SF468">
    <property type="entry name" value="OS02G0615500 PROTEIN"/>
    <property type="match status" value="1"/>
</dbReference>
<dbReference type="InterPro" id="IPR011009">
    <property type="entry name" value="Kinase-like_dom_sf"/>
</dbReference>
<feature type="domain" description="Protein kinase" evidence="21">
    <location>
        <begin position="114"/>
        <end position="418"/>
    </location>
</feature>
<gene>
    <name evidence="22" type="ORF">U9M48_022785</name>
</gene>
<evidence type="ECO:0000256" key="12">
    <source>
        <dbReference type="ARBA" id="ARBA00022777"/>
    </source>
</evidence>
<organism evidence="22 23">
    <name type="scientific">Paspalum notatum var. saurae</name>
    <dbReference type="NCBI Taxonomy" id="547442"/>
    <lineage>
        <taxon>Eukaryota</taxon>
        <taxon>Viridiplantae</taxon>
        <taxon>Streptophyta</taxon>
        <taxon>Embryophyta</taxon>
        <taxon>Tracheophyta</taxon>
        <taxon>Spermatophyta</taxon>
        <taxon>Magnoliopsida</taxon>
        <taxon>Liliopsida</taxon>
        <taxon>Poales</taxon>
        <taxon>Poaceae</taxon>
        <taxon>PACMAD clade</taxon>
        <taxon>Panicoideae</taxon>
        <taxon>Andropogonodae</taxon>
        <taxon>Paspaleae</taxon>
        <taxon>Paspalinae</taxon>
        <taxon>Paspalum</taxon>
    </lineage>
</organism>
<dbReference type="FunFam" id="3.80.10.10:FF:000383">
    <property type="entry name" value="Leucine-rich repeat receptor protein kinase EMS1"/>
    <property type="match status" value="2"/>
</dbReference>
<evidence type="ECO:0000256" key="3">
    <source>
        <dbReference type="ARBA" id="ARBA00022475"/>
    </source>
</evidence>
<name>A0AAQ3TIE3_PASNO</name>
<dbReference type="GO" id="GO:0005886">
    <property type="term" value="C:plasma membrane"/>
    <property type="evidence" value="ECO:0007669"/>
    <property type="project" value="UniProtKB-SubCell"/>
</dbReference>
<dbReference type="PANTHER" id="PTHR27008">
    <property type="entry name" value="OS04G0122200 PROTEIN"/>
    <property type="match status" value="1"/>
</dbReference>
<dbReference type="InterPro" id="IPR003591">
    <property type="entry name" value="Leu-rich_rpt_typical-subtyp"/>
</dbReference>
<evidence type="ECO:0000256" key="15">
    <source>
        <dbReference type="ARBA" id="ARBA00023136"/>
    </source>
</evidence>
<evidence type="ECO:0000256" key="2">
    <source>
        <dbReference type="ARBA" id="ARBA00012513"/>
    </source>
</evidence>
<evidence type="ECO:0000313" key="23">
    <source>
        <dbReference type="Proteomes" id="UP001341281"/>
    </source>
</evidence>
<keyword evidence="13" id="KW-0067">ATP-binding</keyword>
<evidence type="ECO:0000256" key="10">
    <source>
        <dbReference type="ARBA" id="ARBA00022737"/>
    </source>
</evidence>
<evidence type="ECO:0000256" key="16">
    <source>
        <dbReference type="ARBA" id="ARBA00023170"/>
    </source>
</evidence>
<keyword evidence="14 20" id="KW-1133">Transmembrane helix</keyword>
<keyword evidence="4" id="KW-0723">Serine/threonine-protein kinase</keyword>
<dbReference type="InterPro" id="IPR055414">
    <property type="entry name" value="LRR_R13L4/SHOC2-like"/>
</dbReference>
<evidence type="ECO:0000256" key="9">
    <source>
        <dbReference type="ARBA" id="ARBA00022729"/>
    </source>
</evidence>
<dbReference type="Proteomes" id="UP001341281">
    <property type="component" value="Chromosome 05"/>
</dbReference>
<dbReference type="FunFam" id="3.80.10.10:FF:000041">
    <property type="entry name" value="LRR receptor-like serine/threonine-protein kinase ERECTA"/>
    <property type="match status" value="1"/>
</dbReference>
<dbReference type="SMART" id="SM00369">
    <property type="entry name" value="LRR_TYP"/>
    <property type="match status" value="7"/>
</dbReference>
<feature type="transmembrane region" description="Helical" evidence="20">
    <location>
        <begin position="112"/>
        <end position="133"/>
    </location>
</feature>
<sequence length="874" mass="95782">MPLNFGNLQGSNNSYSWTLATIIYKILENLNSSQTYVFHQTSLVEKSQRILSIKIFKLDISYNLLQEEIPNNGVFTNETAVSLKGEPRALRRCDGSPFACMPCSSSEWKHHLTVLLMTIFGFMSLGMSIYAILMWKKMPQTPYLLLHSFGKKGSSLKLKSKLLLKFFFYLEIRFADKSFVSECEALRTIRHWNLLPKLTACSMIDNNGNNFKAIIYEFMPNGNLDTWLHQKLGGVVAPKILCLAQRISIGVDIADALAYLHHDCARPIVHCDLEPTNIILDDDMNAHLGDFSIASLIVDSRLIEAGHSGCSSSLAVAGTIRYIAPEYSQTVHASTCGDVYSFGVVLLEMIIGKRPIDSMFEGGLNITSFVEANFPDQVLHTIDAHLQEECKGFIKAAAAMESKVYQCVLSLVQPSAKLAMLTVLALLLLCYGVGNVHCATVHENSEDFHSLLDFKKGITADPKGVLNNWTNNTHFCHWNGVNCTSHSQPRYRVTWLDLAGHNLAGQISSSLGNLTFLKVLVLSNNCFHGPIPTLNKLQNLQYLWLASNLLRGAIPYSLTNCSNLVSLVLSNNSLTGVIPPRIGFLTKLKIIYLDGNSLSGVIPPGLSNISNLSVISLSQNQLNGSIPSEVWKMPNLAYLYLGENNLSGGIPQTLNLSSLQQLSLTSNNLGSTLPSNFGNAIPNLRLLYLGNNSFEGHIPASLGNASGLIDLDLSSNKFTGQIPNIFGKLSELSLLNLEQNMLEARDSAGWEFFDALTNCSSLEVLALDANNLQGVIPTSIANLSTNLSYLLLSENHLSGIVPSSTGRLNGLISLSLGYNNFTGTIEEWAGKLTNLQNLNLAGNYFVGTIPPSISNLTHLSRLTLANNKFTGWIP</sequence>
<evidence type="ECO:0000256" key="6">
    <source>
        <dbReference type="ARBA" id="ARBA00022614"/>
    </source>
</evidence>
<dbReference type="GO" id="GO:0005524">
    <property type="term" value="F:ATP binding"/>
    <property type="evidence" value="ECO:0007669"/>
    <property type="project" value="UniProtKB-KW"/>
</dbReference>
<comment type="catalytic activity">
    <reaction evidence="18">
        <text>L-threonyl-[protein] + ATP = O-phospho-L-threonyl-[protein] + ADP + H(+)</text>
        <dbReference type="Rhea" id="RHEA:46608"/>
        <dbReference type="Rhea" id="RHEA-COMP:11060"/>
        <dbReference type="Rhea" id="RHEA-COMP:11605"/>
        <dbReference type="ChEBI" id="CHEBI:15378"/>
        <dbReference type="ChEBI" id="CHEBI:30013"/>
        <dbReference type="ChEBI" id="CHEBI:30616"/>
        <dbReference type="ChEBI" id="CHEBI:61977"/>
        <dbReference type="ChEBI" id="CHEBI:456216"/>
        <dbReference type="EC" id="2.7.11.1"/>
    </reaction>
</comment>
<keyword evidence="7" id="KW-0808">Transferase</keyword>
<evidence type="ECO:0000256" key="8">
    <source>
        <dbReference type="ARBA" id="ARBA00022692"/>
    </source>
</evidence>
<evidence type="ECO:0000256" key="1">
    <source>
        <dbReference type="ARBA" id="ARBA00004162"/>
    </source>
</evidence>
<dbReference type="InterPro" id="IPR000719">
    <property type="entry name" value="Prot_kinase_dom"/>
</dbReference>
<proteinExistence type="predicted"/>
<keyword evidence="10" id="KW-0677">Repeat</keyword>
<dbReference type="SUPFAM" id="SSF52058">
    <property type="entry name" value="L domain-like"/>
    <property type="match status" value="1"/>
</dbReference>
<keyword evidence="6" id="KW-0433">Leucine-rich repeat</keyword>
<evidence type="ECO:0000256" key="17">
    <source>
        <dbReference type="ARBA" id="ARBA00023180"/>
    </source>
</evidence>
<evidence type="ECO:0000256" key="14">
    <source>
        <dbReference type="ARBA" id="ARBA00022989"/>
    </source>
</evidence>
<keyword evidence="8 20" id="KW-0812">Transmembrane</keyword>
<dbReference type="InterPro" id="IPR032675">
    <property type="entry name" value="LRR_dom_sf"/>
</dbReference>
<dbReference type="FunFam" id="3.80.10.10:FF:000565">
    <property type="entry name" value="Leucine-rich repeat receptor-like kinase protein FLORAL ORGAN NUMBER1"/>
    <property type="match status" value="1"/>
</dbReference>
<dbReference type="PROSITE" id="PS50011">
    <property type="entry name" value="PROTEIN_KINASE_DOM"/>
    <property type="match status" value="1"/>
</dbReference>
<evidence type="ECO:0000256" key="13">
    <source>
        <dbReference type="ARBA" id="ARBA00022840"/>
    </source>
</evidence>
<dbReference type="SUPFAM" id="SSF56112">
    <property type="entry name" value="Protein kinase-like (PK-like)"/>
    <property type="match status" value="1"/>
</dbReference>
<evidence type="ECO:0000256" key="18">
    <source>
        <dbReference type="ARBA" id="ARBA00047899"/>
    </source>
</evidence>
<evidence type="ECO:0000256" key="20">
    <source>
        <dbReference type="SAM" id="Phobius"/>
    </source>
</evidence>
<dbReference type="SUPFAM" id="SSF52047">
    <property type="entry name" value="RNI-like"/>
    <property type="match status" value="1"/>
</dbReference>
<evidence type="ECO:0000256" key="4">
    <source>
        <dbReference type="ARBA" id="ARBA00022527"/>
    </source>
</evidence>
<evidence type="ECO:0000256" key="19">
    <source>
        <dbReference type="ARBA" id="ARBA00048679"/>
    </source>
</evidence>
<dbReference type="AlphaFoldDB" id="A0AAQ3TIE3"/>
<keyword evidence="12" id="KW-0418">Kinase</keyword>
<keyword evidence="17" id="KW-0325">Glycoprotein</keyword>
<evidence type="ECO:0000259" key="21">
    <source>
        <dbReference type="PROSITE" id="PS50011"/>
    </source>
</evidence>
<dbReference type="GO" id="GO:0004674">
    <property type="term" value="F:protein serine/threonine kinase activity"/>
    <property type="evidence" value="ECO:0007669"/>
    <property type="project" value="UniProtKB-KW"/>
</dbReference>